<feature type="region of interest" description="Disordered" evidence="1">
    <location>
        <begin position="38"/>
        <end position="112"/>
    </location>
</feature>
<proteinExistence type="predicted"/>
<feature type="region of interest" description="Disordered" evidence="1">
    <location>
        <begin position="129"/>
        <end position="164"/>
    </location>
</feature>
<dbReference type="STRING" id="2060906.A0A0H1BFI0"/>
<feature type="compositionally biased region" description="Basic residues" evidence="1">
    <location>
        <begin position="394"/>
        <end position="411"/>
    </location>
</feature>
<feature type="compositionally biased region" description="Polar residues" evidence="1">
    <location>
        <begin position="94"/>
        <end position="108"/>
    </location>
</feature>
<name>A0A0H1BFI0_9EURO</name>
<feature type="region of interest" description="Disordered" evidence="1">
    <location>
        <begin position="186"/>
        <end position="205"/>
    </location>
</feature>
<dbReference type="Proteomes" id="UP000053573">
    <property type="component" value="Unassembled WGS sequence"/>
</dbReference>
<dbReference type="GO" id="GO:0005739">
    <property type="term" value="C:mitochondrion"/>
    <property type="evidence" value="ECO:0007669"/>
    <property type="project" value="InterPro"/>
</dbReference>
<evidence type="ECO:0000259" key="2">
    <source>
        <dbReference type="Pfam" id="PF19189"/>
    </source>
</evidence>
<feature type="domain" description="Mtf2-like C-terminal" evidence="2">
    <location>
        <begin position="342"/>
        <end position="559"/>
    </location>
</feature>
<feature type="compositionally biased region" description="Low complexity" evidence="1">
    <location>
        <begin position="82"/>
        <end position="93"/>
    </location>
</feature>
<accession>A0A0H1BFI0</accession>
<comment type="caution">
    <text evidence="3">The sequence shown here is derived from an EMBL/GenBank/DDBJ whole genome shotgun (WGS) entry which is preliminary data.</text>
</comment>
<dbReference type="InterPro" id="IPR043837">
    <property type="entry name" value="Mtf2-like_C"/>
</dbReference>
<dbReference type="EMBL" id="LDEV01002115">
    <property type="protein sequence ID" value="KLJ10254.1"/>
    <property type="molecule type" value="Genomic_DNA"/>
</dbReference>
<feature type="region of interest" description="Disordered" evidence="1">
    <location>
        <begin position="221"/>
        <end position="256"/>
    </location>
</feature>
<protein>
    <recommendedName>
        <fullName evidence="2">Mtf2-like C-terminal domain-containing protein</fullName>
    </recommendedName>
</protein>
<dbReference type="AlphaFoldDB" id="A0A0H1BFI0"/>
<dbReference type="InterPro" id="IPR040009">
    <property type="entry name" value="Mtf2/C5D6.12-like"/>
</dbReference>
<evidence type="ECO:0000313" key="4">
    <source>
        <dbReference type="Proteomes" id="UP000053573"/>
    </source>
</evidence>
<dbReference type="PANTHER" id="PTHR39468">
    <property type="entry name" value="CHROMOSOME 7, WHOLE GENOME SHOTGUN SEQUENCE"/>
    <property type="match status" value="1"/>
</dbReference>
<gene>
    <name evidence="3" type="ORF">EMPG_14367</name>
</gene>
<reference evidence="4" key="1">
    <citation type="journal article" date="2015" name="PLoS Genet.">
        <title>The dynamic genome and transcriptome of the human fungal pathogen Blastomyces and close relative Emmonsia.</title>
        <authorList>
            <person name="Munoz J.F."/>
            <person name="Gauthier G.M."/>
            <person name="Desjardins C.A."/>
            <person name="Gallo J.E."/>
            <person name="Holder J."/>
            <person name="Sullivan T.D."/>
            <person name="Marty A.J."/>
            <person name="Carmen J.C."/>
            <person name="Chen Z."/>
            <person name="Ding L."/>
            <person name="Gujja S."/>
            <person name="Magrini V."/>
            <person name="Misas E."/>
            <person name="Mitreva M."/>
            <person name="Priest M."/>
            <person name="Saif S."/>
            <person name="Whiston E.A."/>
            <person name="Young S."/>
            <person name="Zeng Q."/>
            <person name="Goldman W.E."/>
            <person name="Mardis E.R."/>
            <person name="Taylor J.W."/>
            <person name="McEwen J.G."/>
            <person name="Clay O.K."/>
            <person name="Klein B.S."/>
            <person name="Cuomo C.A."/>
        </authorList>
    </citation>
    <scope>NUCLEOTIDE SEQUENCE [LARGE SCALE GENOMIC DNA]</scope>
    <source>
        <strain evidence="4">UAMH 139</strain>
    </source>
</reference>
<sequence length="641" mass="72056">MVGSLHRGFAVYQNDGFFLSFLYHTRTLTRPVLRYKSSPFPLSQPASPPASRRLYQSRPGQFKSRNSESAFPEPDTWSTPNSQDDSLGDLSSSHQFSDPLSQSSSGNSGDKYRDWDLLSSALDTLKSSSDFKHDASPGHSDFSEVPPPGKRSSIFPRSGRGPLADVIPITRKDTARTPDMQKTRVALEDPPPFNESDPIESTPVRARMGDGSEIKLRAAESGKSVPLTKMAASEQARPKTWQESTMSRPSTEEPLGVQSIERTPLEKAIHIPFEKVVRRRKDDPENWQEVDMPDRNTDGEQTLRYQGKVYGFAAGDKDEVVSGMGAFGPGRLAKEVGNRAIKQISAELDDCISSGKGDIGIWNVCEKHIFAMLKIFSVEDEVITSTMPQNRTITRRTRRAGKRNSRKHHAKTAMESEAASLNDSPSSNPLYIPPGIPRKPFVLHAFPATLLYALQLLHTHFPMSEITIQMHAAIKARGRIARLLAADTEIFNELISYHWRVHNDLPRVNSLLKEMEDNGATISGRTVELLSEIFSQKREERLLGGSSQTTLVKVTPWASDSAYRAYKDFVGTRGQFEGLFSKVKRLRRFEGHKSKVTEKMHRKLPVDIKGSASSEYSRLYRRRKNFMPYIEDDAEEWESRK</sequence>
<feature type="region of interest" description="Disordered" evidence="1">
    <location>
        <begin position="394"/>
        <end position="426"/>
    </location>
</feature>
<organism evidence="3 4">
    <name type="scientific">Blastomyces silverae</name>
    <dbReference type="NCBI Taxonomy" id="2060906"/>
    <lineage>
        <taxon>Eukaryota</taxon>
        <taxon>Fungi</taxon>
        <taxon>Dikarya</taxon>
        <taxon>Ascomycota</taxon>
        <taxon>Pezizomycotina</taxon>
        <taxon>Eurotiomycetes</taxon>
        <taxon>Eurotiomycetidae</taxon>
        <taxon>Onygenales</taxon>
        <taxon>Ajellomycetaceae</taxon>
        <taxon>Blastomyces</taxon>
    </lineage>
</organism>
<evidence type="ECO:0000256" key="1">
    <source>
        <dbReference type="SAM" id="MobiDB-lite"/>
    </source>
</evidence>
<dbReference type="PANTHER" id="PTHR39468:SF1">
    <property type="entry name" value="MTF2-LIKE C-TERMINAL DOMAIN-CONTAINING PROTEIN"/>
    <property type="match status" value="1"/>
</dbReference>
<evidence type="ECO:0000313" key="3">
    <source>
        <dbReference type="EMBL" id="KLJ10254.1"/>
    </source>
</evidence>
<dbReference type="Pfam" id="PF19189">
    <property type="entry name" value="Mtf2"/>
    <property type="match status" value="1"/>
</dbReference>
<dbReference type="OrthoDB" id="2444174at2759"/>
<keyword evidence="4" id="KW-1185">Reference proteome</keyword>